<dbReference type="Proteomes" id="UP001143747">
    <property type="component" value="Unassembled WGS sequence"/>
</dbReference>
<protein>
    <recommendedName>
        <fullName evidence="3">L-2-amino-thiazoline-4-carboxylic acid hydrolase</fullName>
    </recommendedName>
</protein>
<comment type="caution">
    <text evidence="1">The sequence shown here is derived from an EMBL/GenBank/DDBJ whole genome shotgun (WGS) entry which is preliminary data.</text>
</comment>
<evidence type="ECO:0000313" key="1">
    <source>
        <dbReference type="EMBL" id="MDE4908774.1"/>
    </source>
</evidence>
<name>A0A9Q4KU96_9EURY</name>
<organism evidence="1 2">
    <name type="scientific">Methanogenium marinum</name>
    <dbReference type="NCBI Taxonomy" id="348610"/>
    <lineage>
        <taxon>Archaea</taxon>
        <taxon>Methanobacteriati</taxon>
        <taxon>Methanobacteriota</taxon>
        <taxon>Stenosarchaea group</taxon>
        <taxon>Methanomicrobia</taxon>
        <taxon>Methanomicrobiales</taxon>
        <taxon>Methanomicrobiaceae</taxon>
        <taxon>Methanogenium</taxon>
    </lineage>
</organism>
<accession>A0A9Q4KU96</accession>
<dbReference type="AlphaFoldDB" id="A0A9Q4KU96"/>
<reference evidence="1" key="1">
    <citation type="submission" date="2022-01" db="EMBL/GenBank/DDBJ databases">
        <title>Draft genome of Methanogenium marinum DSM 15558.</title>
        <authorList>
            <person name="Chen S.-C."/>
            <person name="You Y.-T."/>
        </authorList>
    </citation>
    <scope>NUCLEOTIDE SEQUENCE</scope>
    <source>
        <strain evidence="1">DSM 15558</strain>
    </source>
</reference>
<dbReference type="EMBL" id="JAKELO010000002">
    <property type="protein sequence ID" value="MDE4908774.1"/>
    <property type="molecule type" value="Genomic_DNA"/>
</dbReference>
<proteinExistence type="predicted"/>
<keyword evidence="2" id="KW-1185">Reference proteome</keyword>
<gene>
    <name evidence="1" type="ORF">L0665_09160</name>
</gene>
<sequence>MVQKLKQISAEQRWDIATRCSDMMPFAYEQAFSKIAPEQQSELNMAEKEIWQKLGEKQADIAKSIGYPVNSAVEVAEAFNEISRIVLGPQLQGRIIQEKGNSATIITEQCPMAANTERFGGEARHTCELCSAYTTAAVESLNPDYHISTDTHMCMGDSSCRMNIEKIQR</sequence>
<dbReference type="RefSeq" id="WP_274925387.1">
    <property type="nucleotide sequence ID" value="NZ_JAKELO010000002.1"/>
</dbReference>
<evidence type="ECO:0008006" key="3">
    <source>
        <dbReference type="Google" id="ProtNLM"/>
    </source>
</evidence>
<evidence type="ECO:0000313" key="2">
    <source>
        <dbReference type="Proteomes" id="UP001143747"/>
    </source>
</evidence>